<accession>A0A1T4L0T5</accession>
<sequence length="198" mass="23041">MDIFIDNKRHKVPKNIGFSGAMDEINRVLKKQDKILQNLYVNGKEIIENSILKGQNVKLIEVSTRSNRGVIMQSLGMLEENIDNYFDNLDEILNSESTMVEYEKLDEILIFVAWTYGILIALKENTAIDLIYDDYDDFIFEFKKAFEEANQALEAEDTVQLFDILDYDLGSLMSGIEDNIRVYYEQAEKEELRKDIIN</sequence>
<organism evidence="1 2">
    <name type="scientific">Cetobacterium ceti</name>
    <dbReference type="NCBI Taxonomy" id="180163"/>
    <lineage>
        <taxon>Bacteria</taxon>
        <taxon>Fusobacteriati</taxon>
        <taxon>Fusobacteriota</taxon>
        <taxon>Fusobacteriia</taxon>
        <taxon>Fusobacteriales</taxon>
        <taxon>Fusobacteriaceae</taxon>
        <taxon>Cetobacterium</taxon>
    </lineage>
</organism>
<evidence type="ECO:0000313" key="1">
    <source>
        <dbReference type="EMBL" id="SJZ48309.1"/>
    </source>
</evidence>
<dbReference type="EMBL" id="FUWX01000005">
    <property type="protein sequence ID" value="SJZ48309.1"/>
    <property type="molecule type" value="Genomic_DNA"/>
</dbReference>
<proteinExistence type="predicted"/>
<keyword evidence="2" id="KW-1185">Reference proteome</keyword>
<reference evidence="1 2" key="1">
    <citation type="submission" date="2017-02" db="EMBL/GenBank/DDBJ databases">
        <authorList>
            <person name="Peterson S.W."/>
        </authorList>
    </citation>
    <scope>NUCLEOTIDE SEQUENCE [LARGE SCALE GENOMIC DNA]</scope>
    <source>
        <strain evidence="1 2">ATCC 700028</strain>
    </source>
</reference>
<evidence type="ECO:0000313" key="2">
    <source>
        <dbReference type="Proteomes" id="UP000191153"/>
    </source>
</evidence>
<protein>
    <submittedName>
        <fullName evidence="1">Uncharacterized protein</fullName>
    </submittedName>
</protein>
<dbReference type="AlphaFoldDB" id="A0A1T4L0T5"/>
<dbReference type="RefSeq" id="WP_078693238.1">
    <property type="nucleotide sequence ID" value="NZ_FUWX01000005.1"/>
</dbReference>
<dbReference type="STRING" id="180163.SAMN02745174_00706"/>
<dbReference type="Proteomes" id="UP000191153">
    <property type="component" value="Unassembled WGS sequence"/>
</dbReference>
<name>A0A1T4L0T5_9FUSO</name>
<gene>
    <name evidence="1" type="ORF">SAMN02745174_00706</name>
</gene>